<accession>A0ABR3XSL3</accession>
<dbReference type="EMBL" id="JAVDPF010000011">
    <property type="protein sequence ID" value="KAL1878986.1"/>
    <property type="molecule type" value="Genomic_DNA"/>
</dbReference>
<dbReference type="SUPFAM" id="SSF53720">
    <property type="entry name" value="ALDH-like"/>
    <property type="match status" value="1"/>
</dbReference>
<evidence type="ECO:0000313" key="7">
    <source>
        <dbReference type="Proteomes" id="UP001583193"/>
    </source>
</evidence>
<dbReference type="PROSITE" id="PS00687">
    <property type="entry name" value="ALDEHYDE_DEHYDR_GLU"/>
    <property type="match status" value="1"/>
</dbReference>
<comment type="similarity">
    <text evidence="1 4">Belongs to the aldehyde dehydrogenase family.</text>
</comment>
<gene>
    <name evidence="6" type="primary">HFD1_1</name>
    <name evidence="6" type="ORF">Plec18167_004281</name>
</gene>
<dbReference type="PANTHER" id="PTHR43570:SF11">
    <property type="entry name" value="ALDEHYDE DEHYDROGENASE"/>
    <property type="match status" value="1"/>
</dbReference>
<dbReference type="Gene3D" id="3.40.605.10">
    <property type="entry name" value="Aldehyde Dehydrogenase, Chain A, domain 1"/>
    <property type="match status" value="1"/>
</dbReference>
<feature type="domain" description="Aldehyde dehydrogenase" evidence="5">
    <location>
        <begin position="30"/>
        <end position="440"/>
    </location>
</feature>
<dbReference type="InterPro" id="IPR015590">
    <property type="entry name" value="Aldehyde_DH_dom"/>
</dbReference>
<dbReference type="Gene3D" id="3.40.309.10">
    <property type="entry name" value="Aldehyde Dehydrogenase, Chain A, domain 2"/>
    <property type="match status" value="1"/>
</dbReference>
<evidence type="ECO:0000313" key="6">
    <source>
        <dbReference type="EMBL" id="KAL1878986.1"/>
    </source>
</evidence>
<comment type="caution">
    <text evidence="6">The sequence shown here is derived from an EMBL/GenBank/DDBJ whole genome shotgun (WGS) entry which is preliminary data.</text>
</comment>
<evidence type="ECO:0000256" key="3">
    <source>
        <dbReference type="PROSITE-ProRule" id="PRU10007"/>
    </source>
</evidence>
<dbReference type="InterPro" id="IPR016162">
    <property type="entry name" value="Ald_DH_N"/>
</dbReference>
<evidence type="ECO:0000256" key="4">
    <source>
        <dbReference type="RuleBase" id="RU003345"/>
    </source>
</evidence>
<evidence type="ECO:0000256" key="2">
    <source>
        <dbReference type="ARBA" id="ARBA00023002"/>
    </source>
</evidence>
<evidence type="ECO:0000259" key="5">
    <source>
        <dbReference type="Pfam" id="PF00171"/>
    </source>
</evidence>
<keyword evidence="2 4" id="KW-0560">Oxidoreductase</keyword>
<organism evidence="6 7">
    <name type="scientific">Paecilomyces lecythidis</name>
    <dbReference type="NCBI Taxonomy" id="3004212"/>
    <lineage>
        <taxon>Eukaryota</taxon>
        <taxon>Fungi</taxon>
        <taxon>Dikarya</taxon>
        <taxon>Ascomycota</taxon>
        <taxon>Pezizomycotina</taxon>
        <taxon>Eurotiomycetes</taxon>
        <taxon>Eurotiomycetidae</taxon>
        <taxon>Eurotiales</taxon>
        <taxon>Thermoascaceae</taxon>
        <taxon>Paecilomyces</taxon>
    </lineage>
</organism>
<reference evidence="6 7" key="1">
    <citation type="journal article" date="2024" name="IMA Fungus">
        <title>IMA Genome - F19 : A genome assembly and annotation guide to empower mycologists, including annotated draft genome sequences of Ceratocystis pirilliformis, Diaporthe australafricana, Fusarium ophioides, Paecilomyces lecythidis, and Sporothrix stenoceras.</title>
        <authorList>
            <person name="Aylward J."/>
            <person name="Wilson A.M."/>
            <person name="Visagie C.M."/>
            <person name="Spraker J."/>
            <person name="Barnes I."/>
            <person name="Buitendag C."/>
            <person name="Ceriani C."/>
            <person name="Del Mar Angel L."/>
            <person name="du Plessis D."/>
            <person name="Fuchs T."/>
            <person name="Gasser K."/>
            <person name="Kramer D."/>
            <person name="Li W."/>
            <person name="Munsamy K."/>
            <person name="Piso A."/>
            <person name="Price J.L."/>
            <person name="Sonnekus B."/>
            <person name="Thomas C."/>
            <person name="van der Nest A."/>
            <person name="van Dijk A."/>
            <person name="van Heerden A."/>
            <person name="van Vuuren N."/>
            <person name="Yilmaz N."/>
            <person name="Duong T.A."/>
            <person name="van der Merwe N.A."/>
            <person name="Wingfield M.J."/>
            <person name="Wingfield B.D."/>
        </authorList>
    </citation>
    <scope>NUCLEOTIDE SEQUENCE [LARGE SCALE GENOMIC DNA]</scope>
    <source>
        <strain evidence="6 7">CMW 18167</strain>
    </source>
</reference>
<dbReference type="Proteomes" id="UP001583193">
    <property type="component" value="Unassembled WGS sequence"/>
</dbReference>
<keyword evidence="7" id="KW-1185">Reference proteome</keyword>
<sequence length="563" mass="63029">MVVRDESIHIQNLEFTPIEEIEQTTIRVRDSFLDSKTRSIDFRKKQLRKLYWVIHDNQHRIDEALARDLGRPSYESYVSETSWMLQDILFIVNNLDKWSKDENAPDIPWGLKSMAPKIRKDPMGSVLIIGACNYPFQLSFSPLFGAIAGGNTVVLKPSEQTPNSAVVMKELFEMALDSSCFAIVQGGVTEVQTLLASKWDKIFFTGSQAVGRIVLKAAAQHLTPVVLELGGLNPAIVTRKANPRIVARRLLWAKTLNAGQTCTAHNYILIERSILPAVVKELKRAYSSFYPNGSKDSADYTRIVSDVAFQRLKSMLDDSRGKLVLGGTVDEKDRYVEQTFIQVDSMDDSMIVNEAFGPICAIVPVNDVDEAIKVARKVQDTTLGAAVFGDANEQQKVMAGLRSGSVSLNDAQPHISTLAFGGVGESGFGAYRGRSSFDIFVHRRPYTNTPSWMETLLDIRYPPYSTWKLRMYNLLFEGTPDFDRAGYRSISIWLRYILWNRLNLSIARIATTAISEYIFLHLDLEALSLREVNSLAFGESLVDFSSWDDGPAYLPTPPGPRCG</sequence>
<dbReference type="InterPro" id="IPR016163">
    <property type="entry name" value="Ald_DH_C"/>
</dbReference>
<dbReference type="InterPro" id="IPR016161">
    <property type="entry name" value="Ald_DH/histidinol_DH"/>
</dbReference>
<protein>
    <submittedName>
        <fullName evidence="6">Hexadecenal dehydrogenase</fullName>
    </submittedName>
</protein>
<dbReference type="InterPro" id="IPR012394">
    <property type="entry name" value="Aldehyde_DH_NAD(P)"/>
</dbReference>
<dbReference type="InterPro" id="IPR029510">
    <property type="entry name" value="Ald_DH_CS_GLU"/>
</dbReference>
<name>A0ABR3XSL3_9EURO</name>
<proteinExistence type="inferred from homology"/>
<dbReference type="PANTHER" id="PTHR43570">
    <property type="entry name" value="ALDEHYDE DEHYDROGENASE"/>
    <property type="match status" value="1"/>
</dbReference>
<evidence type="ECO:0000256" key="1">
    <source>
        <dbReference type="ARBA" id="ARBA00009986"/>
    </source>
</evidence>
<feature type="active site" evidence="3">
    <location>
        <position position="228"/>
    </location>
</feature>
<dbReference type="Pfam" id="PF00171">
    <property type="entry name" value="Aldedh"/>
    <property type="match status" value="1"/>
</dbReference>